<dbReference type="InterPro" id="IPR002878">
    <property type="entry name" value="ChsH2_C"/>
</dbReference>
<feature type="domain" description="ChsH2 C-terminal OB-fold" evidence="1">
    <location>
        <begin position="96"/>
        <end position="160"/>
    </location>
</feature>
<dbReference type="PANTHER" id="PTHR34075">
    <property type="entry name" value="BLR3430 PROTEIN"/>
    <property type="match status" value="1"/>
</dbReference>
<dbReference type="AlphaFoldDB" id="A0A3L7DWX5"/>
<protein>
    <submittedName>
        <fullName evidence="3">Benzoylsuccinyl-CoA thiolase</fullName>
    </submittedName>
</protein>
<sequence>MLAMASSGTAWRFCRKSSRRRKHRSHGPDHRPAAAYQERLPMSEQRVPCVEGLFTESNGAATLHGSRCAGCDTPYFPKSAACHNPECNDSRMEDYDFGGKGVLWSYSVADFPPPPPHKFDQPFVPYAMGVVDLECGLRLIGQMVDKPEDVQVGSDVELVIDTLYHEDDKAFTSWKFKQI</sequence>
<comment type="caution">
    <text evidence="3">The sequence shown here is derived from an EMBL/GenBank/DDBJ whole genome shotgun (WGS) entry which is preliminary data.</text>
</comment>
<evidence type="ECO:0000259" key="2">
    <source>
        <dbReference type="Pfam" id="PF12172"/>
    </source>
</evidence>
<evidence type="ECO:0000259" key="1">
    <source>
        <dbReference type="Pfam" id="PF01796"/>
    </source>
</evidence>
<reference evidence="3 4" key="1">
    <citation type="submission" date="2018-07" db="EMBL/GenBank/DDBJ databases">
        <title>Halioglobus sp. genome submission.</title>
        <authorList>
            <person name="Ye M.-Q."/>
            <person name="Du Z.-J."/>
        </authorList>
    </citation>
    <scope>NUCLEOTIDE SEQUENCE [LARGE SCALE GENOMIC DNA]</scope>
    <source>
        <strain evidence="3 4">U0301</strain>
    </source>
</reference>
<dbReference type="InterPro" id="IPR022002">
    <property type="entry name" value="ChsH2_Znr"/>
</dbReference>
<dbReference type="InterPro" id="IPR052513">
    <property type="entry name" value="Thioester_dehydratase-like"/>
</dbReference>
<dbReference type="OrthoDB" id="4303499at2"/>
<gene>
    <name evidence="3" type="ORF">DWB85_14425</name>
</gene>
<dbReference type="Pfam" id="PF01796">
    <property type="entry name" value="OB_ChsH2_C"/>
    <property type="match status" value="1"/>
</dbReference>
<evidence type="ECO:0000313" key="4">
    <source>
        <dbReference type="Proteomes" id="UP000265509"/>
    </source>
</evidence>
<dbReference type="Proteomes" id="UP000265509">
    <property type="component" value="Unassembled WGS sequence"/>
</dbReference>
<keyword evidence="4" id="KW-1185">Reference proteome</keyword>
<proteinExistence type="predicted"/>
<dbReference type="EMBL" id="QRAN01000016">
    <property type="protein sequence ID" value="RLQ21090.1"/>
    <property type="molecule type" value="Genomic_DNA"/>
</dbReference>
<accession>A0A3L7DWX5</accession>
<dbReference type="InterPro" id="IPR012340">
    <property type="entry name" value="NA-bd_OB-fold"/>
</dbReference>
<feature type="domain" description="ChsH2 rubredoxin-like zinc ribbon" evidence="2">
    <location>
        <begin position="65"/>
        <end position="90"/>
    </location>
</feature>
<name>A0A3L7DWX5_9GAMM</name>
<dbReference type="Pfam" id="PF12172">
    <property type="entry name" value="zf-ChsH2"/>
    <property type="match status" value="1"/>
</dbReference>
<organism evidence="3 4">
    <name type="scientific">Seongchinamella sediminis</name>
    <dbReference type="NCBI Taxonomy" id="2283635"/>
    <lineage>
        <taxon>Bacteria</taxon>
        <taxon>Pseudomonadati</taxon>
        <taxon>Pseudomonadota</taxon>
        <taxon>Gammaproteobacteria</taxon>
        <taxon>Cellvibrionales</taxon>
        <taxon>Halieaceae</taxon>
        <taxon>Seongchinamella</taxon>
    </lineage>
</organism>
<evidence type="ECO:0000313" key="3">
    <source>
        <dbReference type="EMBL" id="RLQ21090.1"/>
    </source>
</evidence>
<dbReference type="PANTHER" id="PTHR34075:SF5">
    <property type="entry name" value="BLR3430 PROTEIN"/>
    <property type="match status" value="1"/>
</dbReference>
<dbReference type="SUPFAM" id="SSF50249">
    <property type="entry name" value="Nucleic acid-binding proteins"/>
    <property type="match status" value="1"/>
</dbReference>